<evidence type="ECO:0000313" key="1">
    <source>
        <dbReference type="EMBL" id="APU01662.1"/>
    </source>
</evidence>
<proteinExistence type="predicted"/>
<evidence type="ECO:0000313" key="2">
    <source>
        <dbReference type="Proteomes" id="UP000225215"/>
    </source>
</evidence>
<dbReference type="Proteomes" id="UP000225215">
    <property type="component" value="Segment"/>
</dbReference>
<organism evidence="1 2">
    <name type="scientific">Aeromonas phage 65.2</name>
    <dbReference type="NCBI Taxonomy" id="1932896"/>
    <lineage>
        <taxon>Viruses</taxon>
        <taxon>Duplodnaviria</taxon>
        <taxon>Heunggongvirae</taxon>
        <taxon>Uroviricota</taxon>
        <taxon>Caudoviricetes</taxon>
        <taxon>Pantevenvirales</taxon>
        <taxon>Straboviridae</taxon>
        <taxon>Emmerichvirinae</taxon>
        <taxon>Ishigurovirus</taxon>
        <taxon>Ishigurovirus osborne</taxon>
    </lineage>
</organism>
<protein>
    <submittedName>
        <fullName evidence="1">Uncharacterized protein</fullName>
    </submittedName>
</protein>
<name>A0A219YCJ2_9CAUD</name>
<sequence>MSKVKTYKWKDSKSKSEWLNKIFKIFGDNSEEFQFAASIIGEKEMVCVFHEKWVNDVTMVNDKSVYGLLIFTDDDINNYLVEIGTEQTHEKVETWYKWKNSDSPVLWKERVFCAFQRNWDQRYLTELEIILDQICKKVSFIGEGGIGAAYKNDKSIFKADGIGFQNQILFLPHEVEDHLVEVGSQFEQQVKQVDTMPESGIFTAVWIEDGFLKSEDFFSDGEFVKLQRLDIIRIPKKELVKSLPSNTVYMTIQ</sequence>
<reference evidence="1 2" key="1">
    <citation type="journal article" date="2017" name="Sci. Rep.">
        <title>Characterization and diversity of phages infecting Aeromonas salmonicida subsp. salmonicida.</title>
        <authorList>
            <person name="Vincent A.T."/>
            <person name="Paquet V.E."/>
            <person name="Bernatchez A."/>
            <person name="Tremblay D.M."/>
            <person name="Moineau S."/>
            <person name="Charette S.J."/>
        </authorList>
    </citation>
    <scope>NUCLEOTIDE SEQUENCE [LARGE SCALE GENOMIC DNA]</scope>
</reference>
<accession>A0A219YCJ2</accession>
<dbReference type="EMBL" id="KY290955">
    <property type="protein sequence ID" value="APU01662.1"/>
    <property type="molecule type" value="Genomic_DNA"/>
</dbReference>